<comment type="function">
    <text evidence="9">Essential cell division protein.</text>
</comment>
<dbReference type="PANTHER" id="PTHR35851">
    <property type="entry name" value="CELL DIVISION PROTEIN FTSQ"/>
    <property type="match status" value="1"/>
</dbReference>
<proteinExistence type="inferred from homology"/>
<dbReference type="InterPro" id="IPR045335">
    <property type="entry name" value="FtsQ_C_sf"/>
</dbReference>
<protein>
    <recommendedName>
        <fullName evidence="9">Cell division protein FtsQ</fullName>
    </recommendedName>
</protein>
<dbReference type="EMBL" id="JAEKJA010000003">
    <property type="protein sequence ID" value="MBJ3774936.1"/>
    <property type="molecule type" value="Genomic_DNA"/>
</dbReference>
<keyword evidence="12" id="KW-1185">Reference proteome</keyword>
<organism evidence="11 12">
    <name type="scientific">Acuticoccus mangrovi</name>
    <dbReference type="NCBI Taxonomy" id="2796142"/>
    <lineage>
        <taxon>Bacteria</taxon>
        <taxon>Pseudomonadati</taxon>
        <taxon>Pseudomonadota</taxon>
        <taxon>Alphaproteobacteria</taxon>
        <taxon>Hyphomicrobiales</taxon>
        <taxon>Amorphaceae</taxon>
        <taxon>Acuticoccus</taxon>
    </lineage>
</organism>
<dbReference type="PANTHER" id="PTHR35851:SF1">
    <property type="entry name" value="CELL DIVISION PROTEIN FTSQ"/>
    <property type="match status" value="1"/>
</dbReference>
<evidence type="ECO:0000313" key="11">
    <source>
        <dbReference type="EMBL" id="MBJ3774936.1"/>
    </source>
</evidence>
<accession>A0A934IM42</accession>
<keyword evidence="7 9" id="KW-0472">Membrane</keyword>
<keyword evidence="6 9" id="KW-1133">Transmembrane helix</keyword>
<feature type="domain" description="POTRA" evidence="10">
    <location>
        <begin position="56"/>
        <end position="124"/>
    </location>
</feature>
<name>A0A934IM42_9HYPH</name>
<evidence type="ECO:0000256" key="1">
    <source>
        <dbReference type="ARBA" id="ARBA00004370"/>
    </source>
</evidence>
<dbReference type="GO" id="GO:0032153">
    <property type="term" value="C:cell division site"/>
    <property type="evidence" value="ECO:0007669"/>
    <property type="project" value="UniProtKB-UniRule"/>
</dbReference>
<dbReference type="Proteomes" id="UP000609531">
    <property type="component" value="Unassembled WGS sequence"/>
</dbReference>
<evidence type="ECO:0000256" key="4">
    <source>
        <dbReference type="ARBA" id="ARBA00022618"/>
    </source>
</evidence>
<keyword evidence="4 9" id="KW-0132">Cell division</keyword>
<dbReference type="GO" id="GO:0090529">
    <property type="term" value="P:cell septum assembly"/>
    <property type="evidence" value="ECO:0007669"/>
    <property type="project" value="InterPro"/>
</dbReference>
<dbReference type="InterPro" id="IPR005548">
    <property type="entry name" value="Cell_div_FtsQ/DivIB_C"/>
</dbReference>
<keyword evidence="2 9" id="KW-1003">Cell membrane</keyword>
<comment type="subcellular location">
    <subcellularLocation>
        <location evidence="9">Cell inner membrane</location>
        <topology evidence="9">Single-pass type II membrane protein</topology>
    </subcellularLocation>
    <subcellularLocation>
        <location evidence="1">Membrane</location>
    </subcellularLocation>
    <text evidence="9">Localizes to the division septum.</text>
</comment>
<dbReference type="GO" id="GO:0043093">
    <property type="term" value="P:FtsZ-dependent cytokinesis"/>
    <property type="evidence" value="ECO:0007669"/>
    <property type="project" value="UniProtKB-UniRule"/>
</dbReference>
<evidence type="ECO:0000256" key="7">
    <source>
        <dbReference type="ARBA" id="ARBA00023136"/>
    </source>
</evidence>
<gene>
    <name evidence="9" type="primary">ftsQ</name>
    <name evidence="11" type="ORF">JCR33_04510</name>
</gene>
<dbReference type="HAMAP" id="MF_00911">
    <property type="entry name" value="FtsQ_subfam"/>
    <property type="match status" value="1"/>
</dbReference>
<keyword evidence="8 9" id="KW-0131">Cell cycle</keyword>
<dbReference type="Gene3D" id="3.40.50.11690">
    <property type="entry name" value="Cell division protein FtsQ/DivIB"/>
    <property type="match status" value="1"/>
</dbReference>
<evidence type="ECO:0000256" key="9">
    <source>
        <dbReference type="HAMAP-Rule" id="MF_00911"/>
    </source>
</evidence>
<dbReference type="AlphaFoldDB" id="A0A934IM42"/>
<keyword evidence="3 9" id="KW-0997">Cell inner membrane</keyword>
<evidence type="ECO:0000313" key="12">
    <source>
        <dbReference type="Proteomes" id="UP000609531"/>
    </source>
</evidence>
<evidence type="ECO:0000259" key="10">
    <source>
        <dbReference type="PROSITE" id="PS51779"/>
    </source>
</evidence>
<evidence type="ECO:0000256" key="5">
    <source>
        <dbReference type="ARBA" id="ARBA00022692"/>
    </source>
</evidence>
<reference evidence="11" key="1">
    <citation type="submission" date="2020-12" db="EMBL/GenBank/DDBJ databases">
        <title>Bacterial taxonomy.</title>
        <authorList>
            <person name="Pan X."/>
        </authorList>
    </citation>
    <scope>NUCLEOTIDE SEQUENCE</scope>
    <source>
        <strain evidence="11">B2012</strain>
    </source>
</reference>
<dbReference type="Pfam" id="PF08478">
    <property type="entry name" value="POTRA_1"/>
    <property type="match status" value="1"/>
</dbReference>
<evidence type="ECO:0000256" key="2">
    <source>
        <dbReference type="ARBA" id="ARBA00022475"/>
    </source>
</evidence>
<dbReference type="GO" id="GO:0005886">
    <property type="term" value="C:plasma membrane"/>
    <property type="evidence" value="ECO:0007669"/>
    <property type="project" value="UniProtKB-SubCell"/>
</dbReference>
<dbReference type="InterPro" id="IPR034746">
    <property type="entry name" value="POTRA"/>
</dbReference>
<evidence type="ECO:0000256" key="6">
    <source>
        <dbReference type="ARBA" id="ARBA00022989"/>
    </source>
</evidence>
<comment type="caution">
    <text evidence="11">The sequence shown here is derived from an EMBL/GenBank/DDBJ whole genome shotgun (WGS) entry which is preliminary data.</text>
</comment>
<dbReference type="InterPro" id="IPR026579">
    <property type="entry name" value="FtsQ"/>
</dbReference>
<comment type="similarity">
    <text evidence="9">Belongs to the FtsQ/DivIB family. FtsQ subfamily.</text>
</comment>
<dbReference type="Gene3D" id="3.10.20.310">
    <property type="entry name" value="membrane protein fhac"/>
    <property type="match status" value="1"/>
</dbReference>
<sequence>MRSVTPSRRHPDARFAGPMPGRILALVVLLGSGGAGLAYSDDPSAVIDVVGRASGFQVRYVKLTGQKETSDSAIVASVGLDPSASLLTVDARETRQRLEALPWVTKATVRKILPGTLDVEIEEAEAFARWQIDGTEMVIAKDGSVLTDEVPFAYRNLPLVAGSGANERVDEARTLLEAHPGIDARTVAAVLVNDRRWDLRLANGATVRLPEKDASRALSRLEDLEAQGALLAAGPIVIDMRLVDRTTVQLDVDGNAAEGLDPIDNLPQGPSEPFDPLAATIAASGLDPLALAIAEAQQ</sequence>
<dbReference type="PROSITE" id="PS51779">
    <property type="entry name" value="POTRA"/>
    <property type="match status" value="1"/>
</dbReference>
<dbReference type="InterPro" id="IPR013685">
    <property type="entry name" value="POTRA_FtsQ_type"/>
</dbReference>
<evidence type="ECO:0000256" key="3">
    <source>
        <dbReference type="ARBA" id="ARBA00022519"/>
    </source>
</evidence>
<keyword evidence="5 9" id="KW-0812">Transmembrane</keyword>
<evidence type="ECO:0000256" key="8">
    <source>
        <dbReference type="ARBA" id="ARBA00023306"/>
    </source>
</evidence>
<dbReference type="Pfam" id="PF03799">
    <property type="entry name" value="FtsQ_DivIB_C"/>
    <property type="match status" value="1"/>
</dbReference>